<dbReference type="RefSeq" id="WP_334489692.1">
    <property type="nucleotide sequence ID" value="NZ_JAZHRV010000001.1"/>
</dbReference>
<gene>
    <name evidence="2" type="ORF">V1286_003295</name>
</gene>
<dbReference type="Proteomes" id="UP001364224">
    <property type="component" value="Unassembled WGS sequence"/>
</dbReference>
<name>A0ABU8BB44_9BRAD</name>
<dbReference type="Gene3D" id="3.40.50.1820">
    <property type="entry name" value="alpha/beta hydrolase"/>
    <property type="match status" value="1"/>
</dbReference>
<sequence length="236" mass="25547">MPLHFILVAGPLVRASSWEPTAECLRAAGCHVQVPDVLAHHRSPPSWSAWTSQLLEHITGGHEPIVVGHSSASVLAADLATRLPARGIIVVDGEVPPSQGAAFPVRPALHDFIKGLAEPDGMLPIWSRWFARDMQRMSLVGVDVLARDAVAFARFESELPRMHIGWFDDTIELADWDHIPAGFIQTSAICDHAAIAAQRRGWPVTNLHGTHLHPTLHPAETASAILAMSRQLVSGG</sequence>
<evidence type="ECO:0000313" key="3">
    <source>
        <dbReference type="Proteomes" id="UP001364224"/>
    </source>
</evidence>
<reference evidence="2 3" key="1">
    <citation type="submission" date="2024-02" db="EMBL/GenBank/DDBJ databases">
        <title>Adaptive strategies in a cosmopolitan and abundant soil bacterium.</title>
        <authorList>
            <person name="Carini P."/>
        </authorList>
    </citation>
    <scope>NUCLEOTIDE SEQUENCE [LARGE SCALE GENOMIC DNA]</scope>
    <source>
        <strain evidence="2 3">AZCC 1608</strain>
    </source>
</reference>
<accession>A0ABU8BB44</accession>
<dbReference type="InterPro" id="IPR000073">
    <property type="entry name" value="AB_hydrolase_1"/>
</dbReference>
<keyword evidence="3" id="KW-1185">Reference proteome</keyword>
<dbReference type="Pfam" id="PF12697">
    <property type="entry name" value="Abhydrolase_6"/>
    <property type="match status" value="1"/>
</dbReference>
<comment type="caution">
    <text evidence="2">The sequence shown here is derived from an EMBL/GenBank/DDBJ whole genome shotgun (WGS) entry which is preliminary data.</text>
</comment>
<evidence type="ECO:0000259" key="1">
    <source>
        <dbReference type="Pfam" id="PF12697"/>
    </source>
</evidence>
<feature type="domain" description="AB hydrolase-1" evidence="1">
    <location>
        <begin position="6"/>
        <end position="223"/>
    </location>
</feature>
<organism evidence="2 3">
    <name type="scientific">Bradyrhizobium algeriense</name>
    <dbReference type="NCBI Taxonomy" id="634784"/>
    <lineage>
        <taxon>Bacteria</taxon>
        <taxon>Pseudomonadati</taxon>
        <taxon>Pseudomonadota</taxon>
        <taxon>Alphaproteobacteria</taxon>
        <taxon>Hyphomicrobiales</taxon>
        <taxon>Nitrobacteraceae</taxon>
        <taxon>Bradyrhizobium</taxon>
    </lineage>
</organism>
<proteinExistence type="predicted"/>
<dbReference type="SUPFAM" id="SSF53474">
    <property type="entry name" value="alpha/beta-Hydrolases"/>
    <property type="match status" value="1"/>
</dbReference>
<dbReference type="EMBL" id="JAZHRV010000001">
    <property type="protein sequence ID" value="MEH2555766.1"/>
    <property type="molecule type" value="Genomic_DNA"/>
</dbReference>
<evidence type="ECO:0000313" key="2">
    <source>
        <dbReference type="EMBL" id="MEH2555766.1"/>
    </source>
</evidence>
<dbReference type="InterPro" id="IPR029058">
    <property type="entry name" value="AB_hydrolase_fold"/>
</dbReference>
<protein>
    <submittedName>
        <fullName evidence="2">Pimeloyl-ACP methyl ester carboxylesterase</fullName>
    </submittedName>
</protein>